<organism evidence="1">
    <name type="scientific">Tunturiibacter psychrotolerans</name>
    <dbReference type="NCBI Taxonomy" id="3069686"/>
    <lineage>
        <taxon>Bacteria</taxon>
        <taxon>Pseudomonadati</taxon>
        <taxon>Acidobacteriota</taxon>
        <taxon>Terriglobia</taxon>
        <taxon>Terriglobales</taxon>
        <taxon>Acidobacteriaceae</taxon>
        <taxon>Tunturiibacter</taxon>
    </lineage>
</organism>
<accession>A0AAU7ZMU0</accession>
<dbReference type="KEGG" id="tpsc:RBB77_18425"/>
<protein>
    <submittedName>
        <fullName evidence="1">Uncharacterized protein</fullName>
    </submittedName>
</protein>
<reference evidence="1" key="2">
    <citation type="journal article" date="2024" name="Environ. Microbiol.">
        <title>Genome analysis and description of Tunturibacter gen. nov. expands the diversity of Terriglobia in tundra soils.</title>
        <authorList>
            <person name="Messyasz A."/>
            <person name="Mannisto M.K."/>
            <person name="Kerkhof L.J."/>
            <person name="Haggblom M.M."/>
        </authorList>
    </citation>
    <scope>NUCLEOTIDE SEQUENCE</scope>
    <source>
        <strain evidence="1">X5P6</strain>
    </source>
</reference>
<dbReference type="EMBL" id="CP132942">
    <property type="protein sequence ID" value="XCB32396.1"/>
    <property type="molecule type" value="Genomic_DNA"/>
</dbReference>
<reference evidence="1" key="1">
    <citation type="submission" date="2023-08" db="EMBL/GenBank/DDBJ databases">
        <authorList>
            <person name="Messyasz A."/>
            <person name="Mannisto M.K."/>
            <person name="Kerkhof L.J."/>
            <person name="Haggblom M."/>
        </authorList>
    </citation>
    <scope>NUCLEOTIDE SEQUENCE</scope>
    <source>
        <strain evidence="1">X5P6</strain>
    </source>
</reference>
<evidence type="ECO:0000313" key="1">
    <source>
        <dbReference type="EMBL" id="XCB32396.1"/>
    </source>
</evidence>
<dbReference type="AlphaFoldDB" id="A0AAU7ZMU0"/>
<gene>
    <name evidence="1" type="ORF">RBB77_18425</name>
</gene>
<name>A0AAU7ZMU0_9BACT</name>
<sequence length="56" mass="5518">MNTTTEVAAAGKKAVVRDTGTINRGADSGTLVEGGRAFAVDVAGRCGSSGLATFAM</sequence>
<dbReference type="RefSeq" id="WP_353063241.1">
    <property type="nucleotide sequence ID" value="NZ_CP132942.1"/>
</dbReference>
<proteinExistence type="predicted"/>